<name>A0AA35JBC2_SACK1</name>
<protein>
    <submittedName>
        <fullName evidence="1">Uncharacterized protein</fullName>
    </submittedName>
</protein>
<dbReference type="GO" id="GO:0005085">
    <property type="term" value="F:guanyl-nucleotide exchange factor activity"/>
    <property type="evidence" value="ECO:0007669"/>
    <property type="project" value="InterPro"/>
</dbReference>
<proteinExistence type="predicted"/>
<evidence type="ECO:0000313" key="1">
    <source>
        <dbReference type="EMBL" id="CAI4053039.1"/>
    </source>
</evidence>
<dbReference type="OrthoDB" id="4059796at2759"/>
<dbReference type="PANTHER" id="PTHR10957">
    <property type="entry name" value="RAP1 GTPASE-GDP DISSOCIATION STIMULATOR 1"/>
    <property type="match status" value="1"/>
</dbReference>
<keyword evidence="2" id="KW-1185">Reference proteome</keyword>
<accession>A0AA35JBC2</accession>
<reference evidence="1" key="1">
    <citation type="submission" date="2022-10" db="EMBL/GenBank/DDBJ databases">
        <authorList>
            <person name="Byrne P K."/>
        </authorList>
    </citation>
    <scope>NUCLEOTIDE SEQUENCE</scope>
    <source>
        <strain evidence="1">IFO1802</strain>
    </source>
</reference>
<dbReference type="InterPro" id="IPR040144">
    <property type="entry name" value="RAP1GDS1"/>
</dbReference>
<organism evidence="1 2">
    <name type="scientific">Saccharomyces kudriavzevii (strain ATCC MYA-4449 / AS 2.2408 / CBS 8840 / NBRC 1802 / NCYC 2889)</name>
    <name type="common">Yeast</name>
    <dbReference type="NCBI Taxonomy" id="226230"/>
    <lineage>
        <taxon>Eukaryota</taxon>
        <taxon>Fungi</taxon>
        <taxon>Dikarya</taxon>
        <taxon>Ascomycota</taxon>
        <taxon>Saccharomycotina</taxon>
        <taxon>Saccharomycetes</taxon>
        <taxon>Saccharomycetales</taxon>
        <taxon>Saccharomycetaceae</taxon>
        <taxon>Saccharomyces</taxon>
    </lineage>
</organism>
<gene>
    <name evidence="1" type="primary">SKDI16G1150</name>
    <name evidence="1" type="ORF">SKDI_16G1150</name>
</gene>
<dbReference type="Proteomes" id="UP001162087">
    <property type="component" value="Chromosome 16"/>
</dbReference>
<evidence type="ECO:0000313" key="2">
    <source>
        <dbReference type="Proteomes" id="UP001162087"/>
    </source>
</evidence>
<dbReference type="EMBL" id="OX365911">
    <property type="protein sequence ID" value="CAI4053039.1"/>
    <property type="molecule type" value="Genomic_DNA"/>
</dbReference>
<sequence>MDYEEILFGLQPILNASSIKDVPMNDVYLESLLIVMDQLAVSLREPNNRDVVGKTGLLLNLIRVLEQALDCCFHDTNVSSNAKVAFYKVISELIRCVANAISDNDNNREIVSSAGERKVLTYYMGEILKLNQIFSGDAEDSLLDELQMRSIVLLRNFCIGNFKYLEMLAPFIRGPLFIMLKTTQHTFLASLDQVILGSDLLNDVLEVYYRSVQVSDLLFLSQYIKKISSNVQDKELPPIEDGTHEVQKFTNQGNHVELEEEEEDINLELLSNLSTCLETIVVKDEKINFTSEKRIVMDMQRNLLTSLNYLAPKTFNNKLIVMRRLVSCAANISANLTNSNKEEQPLCIEIIKSSTNGYALAAALIILSNSVGSKADAVALSEILPLSELIQVGSTFRDPMQYQGLLDLLRKLLNLENAMCLDAKILFILFQTMKNCHEQAKYFKNLTPLLTNLLNKVLAVLPSSKLQSLISNHPTITNLVAEHGTLTSCIAMDKLLVAKKITPLETFMPLWNSIFKFQNLGQPKQLPVSDLFHITKTIGIYLKDSSMATDVNPVENILFKNYAQKLILIMETIRSFSENKDKGSASCFNNGKFIAGMVLNITEGIEYLTPEENELKTLAKSFF</sequence>